<name>A0A135LDF7_PENPA</name>
<feature type="compositionally biased region" description="Basic and acidic residues" evidence="1">
    <location>
        <begin position="338"/>
        <end position="363"/>
    </location>
</feature>
<dbReference type="RefSeq" id="XP_040645539.1">
    <property type="nucleotide sequence ID" value="XM_040791462.1"/>
</dbReference>
<dbReference type="PANTHER" id="PTHR21456">
    <property type="entry name" value="FAMILY WITH SEQUENCE SIMILARITY 102"/>
    <property type="match status" value="1"/>
</dbReference>
<dbReference type="AlphaFoldDB" id="A0A135LDF7"/>
<feature type="compositionally biased region" description="Polar residues" evidence="1">
    <location>
        <begin position="328"/>
        <end position="337"/>
    </location>
</feature>
<feature type="region of interest" description="Disordered" evidence="1">
    <location>
        <begin position="259"/>
        <end position="311"/>
    </location>
</feature>
<dbReference type="Pfam" id="PF20776">
    <property type="entry name" value="SLS1_N"/>
    <property type="match status" value="1"/>
</dbReference>
<dbReference type="PANTHER" id="PTHR21456:SF1">
    <property type="entry name" value="C2 NT-TYPE DOMAIN-CONTAINING PROTEIN"/>
    <property type="match status" value="1"/>
</dbReference>
<dbReference type="PROSITE" id="PS51840">
    <property type="entry name" value="C2_NT"/>
    <property type="match status" value="1"/>
</dbReference>
<dbReference type="OMA" id="RDCWHLG"/>
<gene>
    <name evidence="3" type="ORF">PGRI_037490</name>
</gene>
<feature type="domain" description="C2 NT-type" evidence="2">
    <location>
        <begin position="3"/>
        <end position="147"/>
    </location>
</feature>
<dbReference type="InterPro" id="IPR039931">
    <property type="entry name" value="EEIG1/2-like"/>
</dbReference>
<feature type="region of interest" description="Disordered" evidence="1">
    <location>
        <begin position="328"/>
        <end position="363"/>
    </location>
</feature>
<feature type="region of interest" description="Disordered" evidence="1">
    <location>
        <begin position="391"/>
        <end position="410"/>
    </location>
</feature>
<dbReference type="InterPro" id="IPR048400">
    <property type="entry name" value="SLS1_N"/>
</dbReference>
<organism evidence="3 4">
    <name type="scientific">Penicillium patulum</name>
    <name type="common">Penicillium griseofulvum</name>
    <dbReference type="NCBI Taxonomy" id="5078"/>
    <lineage>
        <taxon>Eukaryota</taxon>
        <taxon>Fungi</taxon>
        <taxon>Dikarya</taxon>
        <taxon>Ascomycota</taxon>
        <taxon>Pezizomycotina</taxon>
        <taxon>Eurotiomycetes</taxon>
        <taxon>Eurotiomycetidae</taxon>
        <taxon>Eurotiales</taxon>
        <taxon>Aspergillaceae</taxon>
        <taxon>Penicillium</taxon>
    </lineage>
</organism>
<dbReference type="Proteomes" id="UP000070168">
    <property type="component" value="Unassembled WGS sequence"/>
</dbReference>
<accession>A0A135LDF7</accession>
<proteinExistence type="predicted"/>
<evidence type="ECO:0000313" key="3">
    <source>
        <dbReference type="EMBL" id="KXG47003.1"/>
    </source>
</evidence>
<evidence type="ECO:0000313" key="4">
    <source>
        <dbReference type="Proteomes" id="UP000070168"/>
    </source>
</evidence>
<feature type="compositionally biased region" description="Low complexity" evidence="1">
    <location>
        <begin position="282"/>
        <end position="291"/>
    </location>
</feature>
<dbReference type="OrthoDB" id="5392646at2759"/>
<dbReference type="STRING" id="5078.A0A135LDF7"/>
<dbReference type="GeneID" id="63706762"/>
<dbReference type="Pfam" id="PF10358">
    <property type="entry name" value="NT-C2"/>
    <property type="match status" value="1"/>
</dbReference>
<evidence type="ECO:0000259" key="2">
    <source>
        <dbReference type="PROSITE" id="PS51840"/>
    </source>
</evidence>
<comment type="caution">
    <text evidence="3">The sequence shown here is derived from an EMBL/GenBank/DDBJ whole genome shotgun (WGS) entry which is preliminary data.</text>
</comment>
<dbReference type="EMBL" id="LHQR01000067">
    <property type="protein sequence ID" value="KXG47003.1"/>
    <property type="molecule type" value="Genomic_DNA"/>
</dbReference>
<reference evidence="3 4" key="1">
    <citation type="journal article" date="2016" name="BMC Genomics">
        <title>Genome sequencing and secondary metabolism of the postharvest pathogen Penicillium griseofulvum.</title>
        <authorList>
            <person name="Banani H."/>
            <person name="Marcet-Houben M."/>
            <person name="Ballester A.R."/>
            <person name="Abbruscato P."/>
            <person name="Gonzalez-Candelas L."/>
            <person name="Gabaldon T."/>
            <person name="Spadaro D."/>
        </authorList>
    </citation>
    <scope>NUCLEOTIDE SEQUENCE [LARGE SCALE GENOMIC DNA]</scope>
    <source>
        <strain evidence="3 4">PG3</strain>
    </source>
</reference>
<dbReference type="InterPro" id="IPR048748">
    <property type="entry name" value="SLS1_KH2"/>
</dbReference>
<dbReference type="Pfam" id="PF20777">
    <property type="entry name" value="KH_SLS1_2"/>
    <property type="match status" value="1"/>
</dbReference>
<keyword evidence="4" id="KW-1185">Reference proteome</keyword>
<protein>
    <recommendedName>
        <fullName evidence="2">C2 NT-type domain-containing protein</fullName>
    </recommendedName>
</protein>
<dbReference type="InterPro" id="IPR019448">
    <property type="entry name" value="NT-C2"/>
</dbReference>
<dbReference type="InterPro" id="IPR048401">
    <property type="entry name" value="SLS1_C"/>
</dbReference>
<dbReference type="Pfam" id="PF20778">
    <property type="entry name" value="SLS1_C"/>
    <property type="match status" value="1"/>
</dbReference>
<sequence length="1057" mass="117952">MQAFVPKNRRPRFELVLRIIDINNVPLGNSVAFVRWRLPSSSSAEHQGHTEKARLSDHRAYWGYEKTLQVRLTIDRTSMLQECELNFEVLQEYTSSPISEKCVLGKIKLNLAEYVDKTDEDEGIIRRYLMHESKVNSTVKIGIAMRQLEGDRNFTTPQLKSATVFGGIAGVVQSSEQPVNADEFGHLPSIDTKSREIADMQDMYRRTLAASWSSRACDLPADKLIEELFAGSACWNNDEHNANAGISAGDHRDSLLGQETVQRQSRSGKKLSPSFERRRKSSSSNRSHSSSKAPDSLAGLGHQKKSGSIQQQLYEGVKDRAWKVPDTNNELSEFDSNWSRDHEREAFDGPNSERNRELKDNGKREAGKITLDVDTLGKPGQIVVVPSRRRRTLNRNRNRTPENKSGGTISSILDELDEESSAPSDKSVQQRIDEVRGSYQLGQTLPATDLKALWSKLASSFTYKQLSEYILEYSRNSVVEDKGWTWGSNNSKSQDKSLGKTKGFRGKSRAAETIVRDCWQLVAEGEHGQLEFRIPAQSISLLLHAEHFSFHELASLHSCGIDVTQSAGLVSLTGKRNDCESVHEIIIDATGRIREDDVGINPYIHGDGTSQVFSPDFLEWVSNTHGVFVEHKAHRPPQKILYLAENKLGADNARRTLNLALSNTTSPSTPFSTYLPASELASAYSYKPEAHASWFEKQKSWFRWAMSSSQNAEAENLETPFFDKHQTRLSDELLKLLRATTPKIGPVTGLHESVTAVAGKCLFMQKPSLDDTAISPAQLGRMSLPRAFTKDIPRVSRFINSLMPIRPENEAPLYRLRLSPTSNAGSPPELEVEVAMNSNLDGVDIHSVKAILATNSVDYLLPENGLDLRFTRTVSQDLLYKPSPHSELPQTSFEDFLPETSSSPQIQAMLESLKTSLEGSIVSSGASQGPVPLPIFCNIALPCDLVQQSTSQKSKTLDEPTAENSVSVEYMFPPLTDIRGAVVQKFDFDGRPLDYRYYESGSLLATRTNEVSLGMEIPQINSAAEDDQSEQLDHEFHSFYNAACDMAFKIHGNRYVD</sequence>
<evidence type="ECO:0000256" key="1">
    <source>
        <dbReference type="SAM" id="MobiDB-lite"/>
    </source>
</evidence>